<dbReference type="InterPro" id="IPR027443">
    <property type="entry name" value="IPNS-like_sf"/>
</dbReference>
<dbReference type="Proteomes" id="UP000094236">
    <property type="component" value="Unassembled WGS sequence"/>
</dbReference>
<proteinExistence type="predicted"/>
<reference evidence="2" key="1">
    <citation type="submission" date="2016-05" db="EMBL/GenBank/DDBJ databases">
        <title>Comparative genomics of biotechnologically important yeasts.</title>
        <authorList>
            <consortium name="DOE Joint Genome Institute"/>
            <person name="Riley R."/>
            <person name="Haridas S."/>
            <person name="Wolfe K.H."/>
            <person name="Lopes M.R."/>
            <person name="Hittinger C.T."/>
            <person name="Goker M."/>
            <person name="Salamov A."/>
            <person name="Wisecaver J."/>
            <person name="Long T.M."/>
            <person name="Aerts A.L."/>
            <person name="Barry K."/>
            <person name="Choi C."/>
            <person name="Clum A."/>
            <person name="Coughlan A.Y."/>
            <person name="Deshpande S."/>
            <person name="Douglass A.P."/>
            <person name="Hanson S.J."/>
            <person name="Klenk H.-P."/>
            <person name="Labutti K."/>
            <person name="Lapidus A."/>
            <person name="Lindquist E."/>
            <person name="Lipzen A."/>
            <person name="Meier-Kolthoff J.P."/>
            <person name="Ohm R.A."/>
            <person name="Otillar R.P."/>
            <person name="Pangilinan J."/>
            <person name="Peng Y."/>
            <person name="Rokas A."/>
            <person name="Rosa C.A."/>
            <person name="Scheuner C."/>
            <person name="Sibirny A.A."/>
            <person name="Slot J.C."/>
            <person name="Stielow J.B."/>
            <person name="Sun H."/>
            <person name="Kurtzman C.P."/>
            <person name="Blackwell M."/>
            <person name="Grigoriev I.V."/>
            <person name="Jeffries T.W."/>
        </authorList>
    </citation>
    <scope>NUCLEOTIDE SEQUENCE [LARGE SCALE GENOMIC DNA]</scope>
    <source>
        <strain evidence="2">NRRL Y-2460</strain>
    </source>
</reference>
<dbReference type="AlphaFoldDB" id="A0A1E4U2C5"/>
<dbReference type="OrthoDB" id="438224at2759"/>
<dbReference type="EMBL" id="KV454011">
    <property type="protein sequence ID" value="ODV98068.1"/>
    <property type="molecule type" value="Genomic_DNA"/>
</dbReference>
<dbReference type="Gene3D" id="2.60.120.330">
    <property type="entry name" value="B-lactam Antibiotic, Isopenicillin N Synthase, Chain"/>
    <property type="match status" value="1"/>
</dbReference>
<sequence>MSYEGGSVTVSLEELKKGISFDVLERAFGQKSLGIIVVKDLPQEYYELRLKVLSAASILAKLPKHELERMENEEATWLIGWSLGKEKLNGKPDLFKGSYYINCSFYKDFNKEGPISEEIVGFDKYKAYTCANLWPSQELMPNFVMDCKRLINLIISVSIEVAKNCDRYCLQNIENYKPRYLETIVEKSYTTKARLLHYYPLSDSALLASSDDDSDWCGEHLDHSCLTGLTSALFINEETGEILPNSPDSHNSGLFIKDRKGQAVKISIPIDCLAFQTGSCLQEVSNNRFKAVPHFVKNFKDAKYQNIARNTLAVFCQPSLSDMVNETENFAQYSSRILMGNHD</sequence>
<accession>A0A1E4U2C5</accession>
<evidence type="ECO:0008006" key="3">
    <source>
        <dbReference type="Google" id="ProtNLM"/>
    </source>
</evidence>
<organism evidence="1 2">
    <name type="scientific">Pachysolen tannophilus NRRL Y-2460</name>
    <dbReference type="NCBI Taxonomy" id="669874"/>
    <lineage>
        <taxon>Eukaryota</taxon>
        <taxon>Fungi</taxon>
        <taxon>Dikarya</taxon>
        <taxon>Ascomycota</taxon>
        <taxon>Saccharomycotina</taxon>
        <taxon>Pichiomycetes</taxon>
        <taxon>Pachysolenaceae</taxon>
        <taxon>Pachysolen</taxon>
    </lineage>
</organism>
<protein>
    <recommendedName>
        <fullName evidence="3">Isopenicillin N synthase-like Fe(2+) 2OG dioxygenase domain-containing protein</fullName>
    </recommendedName>
</protein>
<dbReference type="PANTHER" id="PTHR48420:SF1">
    <property type="entry name" value="NON-HAEM DIOXYGENASE N-TERMINAL DOMAIN-CONTAINING PROTEIN"/>
    <property type="match status" value="1"/>
</dbReference>
<evidence type="ECO:0000313" key="1">
    <source>
        <dbReference type="EMBL" id="ODV98068.1"/>
    </source>
</evidence>
<keyword evidence="2" id="KW-1185">Reference proteome</keyword>
<dbReference type="PANTHER" id="PTHR48420">
    <property type="entry name" value="NON-HAEM DIOXYGENASE N-TERMINAL DOMAIN-CONTAINING PROTEIN"/>
    <property type="match status" value="1"/>
</dbReference>
<dbReference type="STRING" id="669874.A0A1E4U2C5"/>
<name>A0A1E4U2C5_PACTA</name>
<gene>
    <name evidence="1" type="ORF">PACTADRAFT_36921</name>
</gene>
<evidence type="ECO:0000313" key="2">
    <source>
        <dbReference type="Proteomes" id="UP000094236"/>
    </source>
</evidence>
<dbReference type="SUPFAM" id="SSF51197">
    <property type="entry name" value="Clavaminate synthase-like"/>
    <property type="match status" value="1"/>
</dbReference>